<proteinExistence type="predicted"/>
<keyword evidence="1" id="KW-0472">Membrane</keyword>
<sequence>MLWLSFALGYLALTALCLAMNRHHKALLGGEPSPTRRRGLRLGAAVAMLLALVLCIAAQGGEIGAVIWLCQLMVSGWLLVGLLAWRQRWALSMAALLPLGSGLFALLG</sequence>
<dbReference type="InterPro" id="IPR021762">
    <property type="entry name" value="DUF3325"/>
</dbReference>
<dbReference type="EMBL" id="FNFD01000008">
    <property type="protein sequence ID" value="SDK53495.1"/>
    <property type="molecule type" value="Genomic_DNA"/>
</dbReference>
<dbReference type="STRING" id="137658.SAMN05216186_10820"/>
<dbReference type="RefSeq" id="WP_084336298.1">
    <property type="nucleotide sequence ID" value="NZ_FNFD01000008.1"/>
</dbReference>
<evidence type="ECO:0000313" key="3">
    <source>
        <dbReference type="Proteomes" id="UP000198706"/>
    </source>
</evidence>
<organism evidence="2 3">
    <name type="scientific">Pseudomonas indica</name>
    <dbReference type="NCBI Taxonomy" id="137658"/>
    <lineage>
        <taxon>Bacteria</taxon>
        <taxon>Pseudomonadati</taxon>
        <taxon>Pseudomonadota</taxon>
        <taxon>Gammaproteobacteria</taxon>
        <taxon>Pseudomonadales</taxon>
        <taxon>Pseudomonadaceae</taxon>
        <taxon>Pseudomonas</taxon>
    </lineage>
</organism>
<keyword evidence="3" id="KW-1185">Reference proteome</keyword>
<dbReference type="AlphaFoldDB" id="A0A1G9CPV8"/>
<dbReference type="Pfam" id="PF11804">
    <property type="entry name" value="DUF3325"/>
    <property type="match status" value="1"/>
</dbReference>
<feature type="transmembrane region" description="Helical" evidence="1">
    <location>
        <begin position="41"/>
        <end position="58"/>
    </location>
</feature>
<reference evidence="2 3" key="1">
    <citation type="submission" date="2016-10" db="EMBL/GenBank/DDBJ databases">
        <authorList>
            <person name="de Groot N.N."/>
        </authorList>
    </citation>
    <scope>NUCLEOTIDE SEQUENCE [LARGE SCALE GENOMIC DNA]</scope>
    <source>
        <strain evidence="2 3">JCM 21544</strain>
    </source>
</reference>
<protein>
    <recommendedName>
        <fullName evidence="4">DUF3325 domain-containing protein</fullName>
    </recommendedName>
</protein>
<dbReference type="Proteomes" id="UP000198706">
    <property type="component" value="Unassembled WGS sequence"/>
</dbReference>
<feature type="transmembrane region" description="Helical" evidence="1">
    <location>
        <begin position="89"/>
        <end position="107"/>
    </location>
</feature>
<keyword evidence="1" id="KW-1133">Transmembrane helix</keyword>
<keyword evidence="1" id="KW-0812">Transmembrane</keyword>
<accession>A0A1G9CPV8</accession>
<evidence type="ECO:0000313" key="2">
    <source>
        <dbReference type="EMBL" id="SDK53495.1"/>
    </source>
</evidence>
<evidence type="ECO:0008006" key="4">
    <source>
        <dbReference type="Google" id="ProtNLM"/>
    </source>
</evidence>
<evidence type="ECO:0000256" key="1">
    <source>
        <dbReference type="SAM" id="Phobius"/>
    </source>
</evidence>
<feature type="transmembrane region" description="Helical" evidence="1">
    <location>
        <begin position="65"/>
        <end position="83"/>
    </location>
</feature>
<name>A0A1G9CPV8_9PSED</name>
<gene>
    <name evidence="2" type="ORF">SAMN05216186_10820</name>
</gene>